<dbReference type="STRING" id="56956.A0O31_00341"/>
<reference evidence="2" key="1">
    <citation type="submission" date="2016-06" db="EMBL/GenBank/DDBJ databases">
        <title>Whole genome sequencing of Thermus brockianus strain GE-1.</title>
        <authorList>
            <person name="Schaefers C."/>
            <person name="Blank S."/>
            <person name="Wiebusch S."/>
            <person name="Elleuche S."/>
            <person name="Antranikian G."/>
        </authorList>
    </citation>
    <scope>NUCLEOTIDE SEQUENCE [LARGE SCALE GENOMIC DNA]</scope>
    <source>
        <strain evidence="2">GE-1</strain>
    </source>
</reference>
<name>A0A1J0LSW7_THEBO</name>
<organism evidence="1 2">
    <name type="scientific">Thermus brockianus</name>
    <dbReference type="NCBI Taxonomy" id="56956"/>
    <lineage>
        <taxon>Bacteria</taxon>
        <taxon>Thermotogati</taxon>
        <taxon>Deinococcota</taxon>
        <taxon>Deinococci</taxon>
        <taxon>Thermales</taxon>
        <taxon>Thermaceae</taxon>
        <taxon>Thermus</taxon>
    </lineage>
</organism>
<evidence type="ECO:0000313" key="2">
    <source>
        <dbReference type="Proteomes" id="UP000182993"/>
    </source>
</evidence>
<dbReference type="AlphaFoldDB" id="A0A1J0LSW7"/>
<evidence type="ECO:0000313" key="1">
    <source>
        <dbReference type="EMBL" id="APD08557.1"/>
    </source>
</evidence>
<dbReference type="EMBL" id="CP016312">
    <property type="protein sequence ID" value="APD08557.1"/>
    <property type="molecule type" value="Genomic_DNA"/>
</dbReference>
<dbReference type="KEGG" id="tbc:A0O31_00341"/>
<dbReference type="Proteomes" id="UP000182993">
    <property type="component" value="Chromosome"/>
</dbReference>
<sequence>MRVAVFTDHLALYALVAEALRKAGWQVVWKGEEGLVLADLEHLAKGEVIFWPTPWGLRAYDPGRYAFLTRQDRPSTLAEGLRGQRGLGLLPGERAALWALGQGTSPEAKALAEALGLPLPRARFYLKGLRRKFGLDLPGLLRLARHQVQVAGLQGHPDPLAGLEAEPFLHVPREEEYQGYGPEKASPVGQALGMEAF</sequence>
<accession>A0A1J0LSW7</accession>
<proteinExistence type="predicted"/>
<gene>
    <name evidence="1" type="ORF">A0O31_00341</name>
</gene>
<protein>
    <submittedName>
        <fullName evidence="1">Uncharacterized protein</fullName>
    </submittedName>
</protein>